<reference evidence="1" key="1">
    <citation type="submission" date="2023-07" db="EMBL/GenBank/DDBJ databases">
        <title>Black Yeasts Isolated from many extreme environments.</title>
        <authorList>
            <person name="Coleine C."/>
            <person name="Stajich J.E."/>
            <person name="Selbmann L."/>
        </authorList>
    </citation>
    <scope>NUCLEOTIDE SEQUENCE</scope>
    <source>
        <strain evidence="1">CCFEE 5714</strain>
    </source>
</reference>
<comment type="caution">
    <text evidence="1">The sequence shown here is derived from an EMBL/GenBank/DDBJ whole genome shotgun (WGS) entry which is preliminary data.</text>
</comment>
<protein>
    <submittedName>
        <fullName evidence="1">Uncharacterized protein</fullName>
    </submittedName>
</protein>
<organism evidence="1 2">
    <name type="scientific">Vermiconidia calcicola</name>
    <dbReference type="NCBI Taxonomy" id="1690605"/>
    <lineage>
        <taxon>Eukaryota</taxon>
        <taxon>Fungi</taxon>
        <taxon>Dikarya</taxon>
        <taxon>Ascomycota</taxon>
        <taxon>Pezizomycotina</taxon>
        <taxon>Dothideomycetes</taxon>
        <taxon>Dothideomycetidae</taxon>
        <taxon>Mycosphaerellales</taxon>
        <taxon>Extremaceae</taxon>
        <taxon>Vermiconidia</taxon>
    </lineage>
</organism>
<evidence type="ECO:0000313" key="2">
    <source>
        <dbReference type="Proteomes" id="UP001281147"/>
    </source>
</evidence>
<evidence type="ECO:0000313" key="1">
    <source>
        <dbReference type="EMBL" id="KAK3725555.1"/>
    </source>
</evidence>
<gene>
    <name evidence="1" type="ORF">LTR37_000525</name>
</gene>
<sequence length="409" mass="44575">MAELLLDSGLSQEQREHTECIQVSAQNLLLIVNDILDFSRIEAGRVQLELTSFGLANLVSNLYKTLIYSAHHKEIHFDCTLDMEHDLQLEGDFGRIRQILSNLLSNAIKFTKNGSVVLNVTAVEDANTATVTFVIEDTGISIAPTVLDQLFQPFYQGDASTTRLYGGTGLGLSISKSLINLMGGDIHLESRIDVGTKAYVTIPLKKIGSSPSMPPPIMISEPASLDHQRPPSRKLSPRPSLFTGGRAQTTCISDSDAAGKQKKNQLTAKHLELVAQYPLTKRGNIHILLAEDNAINQTVAIKAIRKLGFPVTAVSNGKEALDYLTDLSDSCRSQTSIVLMDCQMPVLGMTILGVAPNMTASAIQGDRERCFDAGMSDYLSKPVETEQLETVLVKWALRCEGESSVHAHL</sequence>
<dbReference type="Proteomes" id="UP001281147">
    <property type="component" value="Unassembled WGS sequence"/>
</dbReference>
<keyword evidence="2" id="KW-1185">Reference proteome</keyword>
<name>A0ACC3NZ15_9PEZI</name>
<proteinExistence type="predicted"/>
<dbReference type="EMBL" id="JAUTXU010000002">
    <property type="protein sequence ID" value="KAK3725555.1"/>
    <property type="molecule type" value="Genomic_DNA"/>
</dbReference>
<accession>A0ACC3NZ15</accession>